<evidence type="ECO:0000313" key="3">
    <source>
        <dbReference type="EMBL" id="ORV52914.1"/>
    </source>
</evidence>
<evidence type="ECO:0000259" key="2">
    <source>
        <dbReference type="Pfam" id="PF00823"/>
    </source>
</evidence>
<dbReference type="Pfam" id="PF00823">
    <property type="entry name" value="PPE"/>
    <property type="match status" value="2"/>
</dbReference>
<dbReference type="SUPFAM" id="SSF140459">
    <property type="entry name" value="PE/PPE dimer-like"/>
    <property type="match status" value="1"/>
</dbReference>
<dbReference type="InterPro" id="IPR000030">
    <property type="entry name" value="PPE_dom"/>
</dbReference>
<protein>
    <recommendedName>
        <fullName evidence="2">PPE domain-containing protein</fullName>
    </recommendedName>
</protein>
<proteinExistence type="inferred from homology"/>
<dbReference type="AlphaFoldDB" id="A0A1X1U7W5"/>
<gene>
    <name evidence="3" type="ORF">AWC05_24810</name>
</gene>
<sequence>MHSGPGAESLMAAAAAWDEVADRLDDAAAGYEAVPAQIPDPYVAWLKYTATQARQAAIQATAATTAHSSARTAVAPPEAVEFNRQQRMSLATTNHLGHASAVLAEIEADYERIWAQNADAMFTYARSSAEISMLTPFSSPPLATDSTVPVVISTGHQVMSAIPEALRAIFLAPRTTFDVYLSPVTISLSQLSCLSAPRDFALNYLNYLNKTAAVNKAAAMWQLSSPVRRAAPGTGFGHAVAIGTLSVPPGWVRQESAWPDPQAGPLDQLQ</sequence>
<evidence type="ECO:0000313" key="4">
    <source>
        <dbReference type="Proteomes" id="UP000193010"/>
    </source>
</evidence>
<keyword evidence="4" id="KW-1185">Reference proteome</keyword>
<dbReference type="Gene3D" id="1.20.1260.20">
    <property type="entry name" value="PPE superfamily"/>
    <property type="match status" value="1"/>
</dbReference>
<name>A0A1X1U7W5_MYCFL</name>
<evidence type="ECO:0000256" key="1">
    <source>
        <dbReference type="ARBA" id="ARBA00010652"/>
    </source>
</evidence>
<dbReference type="STRING" id="292462.AWC05_24810"/>
<dbReference type="InterPro" id="IPR038332">
    <property type="entry name" value="PPE_sf"/>
</dbReference>
<comment type="similarity">
    <text evidence="1">Belongs to the mycobacterial PPE family.</text>
</comment>
<organism evidence="3 4">
    <name type="scientific">Mycobacterium florentinum</name>
    <dbReference type="NCBI Taxonomy" id="292462"/>
    <lineage>
        <taxon>Bacteria</taxon>
        <taxon>Bacillati</taxon>
        <taxon>Actinomycetota</taxon>
        <taxon>Actinomycetes</taxon>
        <taxon>Mycobacteriales</taxon>
        <taxon>Mycobacteriaceae</taxon>
        <taxon>Mycobacterium</taxon>
        <taxon>Mycobacterium simiae complex</taxon>
    </lineage>
</organism>
<dbReference type="GO" id="GO:0052572">
    <property type="term" value="P:response to host immune response"/>
    <property type="evidence" value="ECO:0007669"/>
    <property type="project" value="TreeGrafter"/>
</dbReference>
<reference evidence="3 4" key="1">
    <citation type="submission" date="2016-01" db="EMBL/GenBank/DDBJ databases">
        <title>The new phylogeny of the genus Mycobacterium.</title>
        <authorList>
            <person name="Tarcisio F."/>
            <person name="Conor M."/>
            <person name="Antonella G."/>
            <person name="Elisabetta G."/>
            <person name="Giulia F.S."/>
            <person name="Sara T."/>
            <person name="Anna F."/>
            <person name="Clotilde B."/>
            <person name="Roberto B."/>
            <person name="Veronica D.S."/>
            <person name="Fabio R."/>
            <person name="Monica P."/>
            <person name="Olivier J."/>
            <person name="Enrico T."/>
            <person name="Nicola S."/>
        </authorList>
    </citation>
    <scope>NUCLEOTIDE SEQUENCE [LARGE SCALE GENOMIC DNA]</scope>
    <source>
        <strain evidence="3 4">DSM 44852</strain>
    </source>
</reference>
<dbReference type="PANTHER" id="PTHR46766:SF1">
    <property type="entry name" value="GLUTAMINE-RICH PROTEIN 2"/>
    <property type="match status" value="1"/>
</dbReference>
<feature type="domain" description="PPE" evidence="2">
    <location>
        <begin position="1"/>
        <end position="36"/>
    </location>
</feature>
<dbReference type="PANTHER" id="PTHR46766">
    <property type="entry name" value="GLUTAMINE-RICH PROTEIN 2"/>
    <property type="match status" value="1"/>
</dbReference>
<dbReference type="Proteomes" id="UP000193010">
    <property type="component" value="Unassembled WGS sequence"/>
</dbReference>
<feature type="domain" description="PPE" evidence="2">
    <location>
        <begin position="41"/>
        <end position="133"/>
    </location>
</feature>
<comment type="caution">
    <text evidence="3">The sequence shown here is derived from an EMBL/GenBank/DDBJ whole genome shotgun (WGS) entry which is preliminary data.</text>
</comment>
<dbReference type="EMBL" id="LQOV01000015">
    <property type="protein sequence ID" value="ORV52914.1"/>
    <property type="molecule type" value="Genomic_DNA"/>
</dbReference>
<accession>A0A1X1U7W5</accession>